<keyword evidence="3" id="KW-1185">Reference proteome</keyword>
<feature type="region of interest" description="Disordered" evidence="1">
    <location>
        <begin position="19"/>
        <end position="45"/>
    </location>
</feature>
<protein>
    <submittedName>
        <fullName evidence="2">Uncharacterized protein</fullName>
    </submittedName>
</protein>
<gene>
    <name evidence="2" type="ORF">P8C59_008576</name>
</gene>
<organism evidence="2 3">
    <name type="scientific">Phyllachora maydis</name>
    <dbReference type="NCBI Taxonomy" id="1825666"/>
    <lineage>
        <taxon>Eukaryota</taxon>
        <taxon>Fungi</taxon>
        <taxon>Dikarya</taxon>
        <taxon>Ascomycota</taxon>
        <taxon>Pezizomycotina</taxon>
        <taxon>Sordariomycetes</taxon>
        <taxon>Sordariomycetidae</taxon>
        <taxon>Phyllachorales</taxon>
        <taxon>Phyllachoraceae</taxon>
        <taxon>Phyllachora</taxon>
    </lineage>
</organism>
<dbReference type="InterPro" id="IPR036770">
    <property type="entry name" value="Ankyrin_rpt-contain_sf"/>
</dbReference>
<name>A0AAD9IB00_9PEZI</name>
<evidence type="ECO:0000313" key="2">
    <source>
        <dbReference type="EMBL" id="KAK2074366.1"/>
    </source>
</evidence>
<dbReference type="AlphaFoldDB" id="A0AAD9IB00"/>
<dbReference type="Proteomes" id="UP001217918">
    <property type="component" value="Unassembled WGS sequence"/>
</dbReference>
<evidence type="ECO:0000313" key="3">
    <source>
        <dbReference type="Proteomes" id="UP001217918"/>
    </source>
</evidence>
<accession>A0AAD9IB00</accession>
<comment type="caution">
    <text evidence="2">The sequence shown here is derived from an EMBL/GenBank/DDBJ whole genome shotgun (WGS) entry which is preliminary data.</text>
</comment>
<dbReference type="EMBL" id="JAQQPM010000008">
    <property type="protein sequence ID" value="KAK2074366.1"/>
    <property type="molecule type" value="Genomic_DNA"/>
</dbReference>
<reference evidence="2" key="1">
    <citation type="journal article" date="2023" name="Mol. Plant Microbe Interact.">
        <title>Elucidating the Obligate Nature and Biological Capacity of an Invasive Fungal Corn Pathogen.</title>
        <authorList>
            <person name="MacCready J.S."/>
            <person name="Roggenkamp E.M."/>
            <person name="Gdanetz K."/>
            <person name="Chilvers M.I."/>
        </authorList>
    </citation>
    <scope>NUCLEOTIDE SEQUENCE</scope>
    <source>
        <strain evidence="2">PM02</strain>
    </source>
</reference>
<proteinExistence type="predicted"/>
<evidence type="ECO:0000256" key="1">
    <source>
        <dbReference type="SAM" id="MobiDB-lite"/>
    </source>
</evidence>
<dbReference type="Gene3D" id="1.25.40.20">
    <property type="entry name" value="Ankyrin repeat-containing domain"/>
    <property type="match status" value="1"/>
</dbReference>
<sequence length="548" mass="61153">MLLPGLISPMMLRVAIPDPTPSRRAVGQADGYDIEPKIASDPTTESISDLVNKLNPARFNVETRAKPTGIIERSKILPGTPQLDYFDILGQMGSRINTLSTSRGDALTDYQKRIVELGKDAATAIYQLRYEDSEKYRLNYLAKRLPFKIETTPFTIEKFGRTFNRSDVHKTALNGPPGALGTLSVEDQKWRTTDPMASETSRPRLHQAVLTGTSAADLEQLVRSGDGHVNQPDPDGLLALHALCAEGCWEEELQAYVFEEEQALWSDYNKPDLYDSQDLMKTTIPDDWILGQYLQQTYGEPLLAKRFRIRSAQDTAGLHDVLPLLLESLLKHGEKAPDLKLRIEQDIRLCEPEGMTYTRASTTLLAVVEYLLRQREIQFLDRLFRHDDHSPPLSKDDVGDIARLLAQHGFASLLETLIHSRYGSQIPDDISGPSTPVDPIMVVACRRELPNMNVVRLLVRQAGVDVNARSRTGEEAFADINRPGEVYADDAVKVVQGIPNLILSGADLGQRSEDGQTPLELAENMPEATFTKEAARAQDFCEHMIALR</sequence>
<dbReference type="SUPFAM" id="SSF48403">
    <property type="entry name" value="Ankyrin repeat"/>
    <property type="match status" value="1"/>
</dbReference>